<evidence type="ECO:0000256" key="5">
    <source>
        <dbReference type="ARBA" id="ARBA00022559"/>
    </source>
</evidence>
<dbReference type="CDD" id="cd00693">
    <property type="entry name" value="secretory_peroxidase"/>
    <property type="match status" value="1"/>
</dbReference>
<dbReference type="SUPFAM" id="SSF48113">
    <property type="entry name" value="Heme-dependent peroxidases"/>
    <property type="match status" value="1"/>
</dbReference>
<sequence>MPSLKLDIYRPPMVALVLAIALFSQLAGFSQAELRVGFYSQTCPQAEIIVRSIVQNAIRTDPRNAPILLRLHFHDCFVEGCDGSILIDNGSNPEKKAPAHVGLEGFEVVENAKAELESVCKGVVSCADIVALAARDAVSLINGPFYEVPTGRRDGRVSDMSLAANMPEVDDSIQVLKSKFTQKGLSDRDLVLLGSGAHTIGTTACFFLQKRLYNFTTDGRSDPAINPEFLPKLKAICPPGNLNDRIPLDIVTANTFDEQIFRNIRDGFAVISSDARLNDDQTTKRTLEAYASNGSTEACRPSFTKDFAQAMVKMGKIGVKTGSKGEIRRVCSNFN</sequence>
<keyword evidence="6 19" id="KW-0349">Heme</keyword>
<protein>
    <recommendedName>
        <fullName evidence="3 19">Peroxidase</fullName>
        <ecNumber evidence="3 19">1.11.1.7</ecNumber>
    </recommendedName>
</protein>
<keyword evidence="7 16" id="KW-0479">Metal-binding</keyword>
<comment type="cofactor">
    <cofactor evidence="16 19">
        <name>Ca(2+)</name>
        <dbReference type="ChEBI" id="CHEBI:29108"/>
    </cofactor>
    <text evidence="16 19">Binds 2 calcium ions per subunit.</text>
</comment>
<dbReference type="GO" id="GO:0046872">
    <property type="term" value="F:metal ion binding"/>
    <property type="evidence" value="ECO:0007669"/>
    <property type="project" value="UniProtKB-UniRule"/>
</dbReference>
<dbReference type="PRINTS" id="PR00461">
    <property type="entry name" value="PLPEROXIDASE"/>
</dbReference>
<evidence type="ECO:0000313" key="22">
    <source>
        <dbReference type="Proteomes" id="UP000516437"/>
    </source>
</evidence>
<dbReference type="GO" id="GO:0006979">
    <property type="term" value="P:response to oxidative stress"/>
    <property type="evidence" value="ECO:0007669"/>
    <property type="project" value="UniProtKB-UniRule"/>
</dbReference>
<evidence type="ECO:0000256" key="17">
    <source>
        <dbReference type="PIRSR" id="PIRSR600823-4"/>
    </source>
</evidence>
<feature type="binding site" evidence="16">
    <location>
        <position position="82"/>
    </location>
    <ligand>
        <name>Ca(2+)</name>
        <dbReference type="ChEBI" id="CHEBI:29108"/>
        <label>1</label>
    </ligand>
</feature>
<dbReference type="PROSITE" id="PS00436">
    <property type="entry name" value="PEROXIDASE_2"/>
    <property type="match status" value="1"/>
</dbReference>
<dbReference type="FunFam" id="1.10.520.10:FF:000008">
    <property type="entry name" value="Peroxidase"/>
    <property type="match status" value="1"/>
</dbReference>
<feature type="binding site" evidence="16">
    <location>
        <position position="199"/>
    </location>
    <ligand>
        <name>Ca(2+)</name>
        <dbReference type="ChEBI" id="CHEBI:29108"/>
        <label>2</label>
    </ligand>
</feature>
<dbReference type="Gene3D" id="1.10.420.10">
    <property type="entry name" value="Peroxidase, domain 2"/>
    <property type="match status" value="1"/>
</dbReference>
<evidence type="ECO:0000256" key="8">
    <source>
        <dbReference type="ARBA" id="ARBA00022729"/>
    </source>
</evidence>
<evidence type="ECO:0000256" key="15">
    <source>
        <dbReference type="PIRSR" id="PIRSR600823-2"/>
    </source>
</evidence>
<dbReference type="GO" id="GO:0140825">
    <property type="term" value="F:lactoperoxidase activity"/>
    <property type="evidence" value="ECO:0007669"/>
    <property type="project" value="UniProtKB-EC"/>
</dbReference>
<evidence type="ECO:0000256" key="3">
    <source>
        <dbReference type="ARBA" id="ARBA00012313"/>
    </source>
</evidence>
<gene>
    <name evidence="21" type="ORF">CJ030_MR3G026799</name>
</gene>
<keyword evidence="4 19" id="KW-0964">Secreted</keyword>
<dbReference type="Pfam" id="PF00141">
    <property type="entry name" value="peroxidase"/>
    <property type="match status" value="1"/>
</dbReference>
<dbReference type="PANTHER" id="PTHR31235">
    <property type="entry name" value="PEROXIDASE 25-RELATED"/>
    <property type="match status" value="1"/>
</dbReference>
<feature type="binding site" evidence="16">
    <location>
        <position position="257"/>
    </location>
    <ligand>
        <name>Ca(2+)</name>
        <dbReference type="ChEBI" id="CHEBI:29108"/>
        <label>2</label>
    </ligand>
</feature>
<dbReference type="InterPro" id="IPR010255">
    <property type="entry name" value="Haem_peroxidase_sf"/>
</dbReference>
<feature type="disulfide bond" evidence="18">
    <location>
        <begin position="43"/>
        <end position="120"/>
    </location>
</feature>
<dbReference type="GO" id="GO:0005576">
    <property type="term" value="C:extracellular region"/>
    <property type="evidence" value="ECO:0007669"/>
    <property type="project" value="UniProtKB-SubCell"/>
</dbReference>
<name>A0A6A1WDJ6_9ROSI</name>
<feature type="binding site" evidence="16">
    <location>
        <position position="249"/>
    </location>
    <ligand>
        <name>Ca(2+)</name>
        <dbReference type="ChEBI" id="CHEBI:29108"/>
        <label>2</label>
    </ligand>
</feature>
<keyword evidence="22" id="KW-1185">Reference proteome</keyword>
<evidence type="ECO:0000256" key="13">
    <source>
        <dbReference type="ARBA" id="ARBA00023324"/>
    </source>
</evidence>
<comment type="caution">
    <text evidence="21">The sequence shown here is derived from an EMBL/GenBank/DDBJ whole genome shotgun (WGS) entry which is preliminary data.</text>
</comment>
<organism evidence="21 22">
    <name type="scientific">Morella rubra</name>
    <name type="common">Chinese bayberry</name>
    <dbReference type="NCBI Taxonomy" id="262757"/>
    <lineage>
        <taxon>Eukaryota</taxon>
        <taxon>Viridiplantae</taxon>
        <taxon>Streptophyta</taxon>
        <taxon>Embryophyta</taxon>
        <taxon>Tracheophyta</taxon>
        <taxon>Spermatophyta</taxon>
        <taxon>Magnoliopsida</taxon>
        <taxon>eudicotyledons</taxon>
        <taxon>Gunneridae</taxon>
        <taxon>Pentapetalae</taxon>
        <taxon>rosids</taxon>
        <taxon>fabids</taxon>
        <taxon>Fagales</taxon>
        <taxon>Myricaceae</taxon>
        <taxon>Morella</taxon>
    </lineage>
</organism>
<feature type="binding site" evidence="16">
    <location>
        <position position="80"/>
    </location>
    <ligand>
        <name>Ca(2+)</name>
        <dbReference type="ChEBI" id="CHEBI:29108"/>
        <label>1</label>
    </ligand>
</feature>
<feature type="active site" description="Proton acceptor" evidence="14">
    <location>
        <position position="74"/>
    </location>
</feature>
<keyword evidence="9 16" id="KW-0106">Calcium</keyword>
<evidence type="ECO:0000256" key="9">
    <source>
        <dbReference type="ARBA" id="ARBA00022837"/>
    </source>
</evidence>
<feature type="binding site" evidence="16">
    <location>
        <position position="78"/>
    </location>
    <ligand>
        <name>Ca(2+)</name>
        <dbReference type="ChEBI" id="CHEBI:29108"/>
        <label>1</label>
    </ligand>
</feature>
<keyword evidence="11 16" id="KW-0408">Iron</keyword>
<dbReference type="Gene3D" id="1.10.520.10">
    <property type="match status" value="1"/>
</dbReference>
<dbReference type="EC" id="1.11.1.7" evidence="3 19"/>
<dbReference type="Proteomes" id="UP000516437">
    <property type="component" value="Chromosome 3"/>
</dbReference>
<comment type="similarity">
    <text evidence="19">Belongs to the peroxidase family. Classical plant (class III) peroxidase subfamily.</text>
</comment>
<dbReference type="InterPro" id="IPR033905">
    <property type="entry name" value="Secretory_peroxidase"/>
</dbReference>
<evidence type="ECO:0000256" key="14">
    <source>
        <dbReference type="PIRSR" id="PIRSR600823-1"/>
    </source>
</evidence>
<feature type="disulfide bond" evidence="18">
    <location>
        <begin position="76"/>
        <end position="81"/>
    </location>
</feature>
<dbReference type="InterPro" id="IPR002016">
    <property type="entry name" value="Haem_peroxidase"/>
</dbReference>
<evidence type="ECO:0000256" key="11">
    <source>
        <dbReference type="ARBA" id="ARBA00023004"/>
    </source>
</evidence>
<evidence type="ECO:0000259" key="20">
    <source>
        <dbReference type="PROSITE" id="PS50873"/>
    </source>
</evidence>
<evidence type="ECO:0000256" key="18">
    <source>
        <dbReference type="PIRSR" id="PIRSR600823-5"/>
    </source>
</evidence>
<dbReference type="PRINTS" id="PR00458">
    <property type="entry name" value="PEROXIDASE"/>
</dbReference>
<dbReference type="AlphaFoldDB" id="A0A6A1WDJ6"/>
<evidence type="ECO:0000256" key="6">
    <source>
        <dbReference type="ARBA" id="ARBA00022617"/>
    </source>
</evidence>
<evidence type="ECO:0000256" key="4">
    <source>
        <dbReference type="ARBA" id="ARBA00022525"/>
    </source>
</evidence>
<dbReference type="InterPro" id="IPR000823">
    <property type="entry name" value="Peroxidase_pln"/>
</dbReference>
<feature type="disulfide bond" evidence="18">
    <location>
        <begin position="205"/>
        <end position="237"/>
    </location>
</feature>
<feature type="binding site" description="axial binding residue" evidence="16">
    <location>
        <position position="198"/>
    </location>
    <ligand>
        <name>heme b</name>
        <dbReference type="ChEBI" id="CHEBI:60344"/>
    </ligand>
    <ligandPart>
        <name>Fe</name>
        <dbReference type="ChEBI" id="CHEBI:18248"/>
    </ligandPart>
</feature>
<dbReference type="FunFam" id="1.10.420.10:FF:000010">
    <property type="entry name" value="Peroxidase"/>
    <property type="match status" value="1"/>
</dbReference>
<feature type="binding site" evidence="16">
    <location>
        <position position="94"/>
    </location>
    <ligand>
        <name>Ca(2+)</name>
        <dbReference type="ChEBI" id="CHEBI:29108"/>
        <label>1</label>
    </ligand>
</feature>
<comment type="catalytic activity">
    <reaction evidence="1 19">
        <text>2 a phenolic donor + H2O2 = 2 a phenolic radical donor + 2 H2O</text>
        <dbReference type="Rhea" id="RHEA:56136"/>
        <dbReference type="ChEBI" id="CHEBI:15377"/>
        <dbReference type="ChEBI" id="CHEBI:16240"/>
        <dbReference type="ChEBI" id="CHEBI:139520"/>
        <dbReference type="ChEBI" id="CHEBI:139521"/>
        <dbReference type="EC" id="1.11.1.7"/>
    </reaction>
</comment>
<evidence type="ECO:0000256" key="19">
    <source>
        <dbReference type="RuleBase" id="RU362060"/>
    </source>
</evidence>
<dbReference type="EMBL" id="RXIC02000021">
    <property type="protein sequence ID" value="KAB1220920.1"/>
    <property type="molecule type" value="Genomic_DNA"/>
</dbReference>
<feature type="site" description="Transition state stabilizer" evidence="17">
    <location>
        <position position="70"/>
    </location>
</feature>
<keyword evidence="8" id="KW-0732">Signal</keyword>
<feature type="binding site" evidence="16">
    <location>
        <position position="252"/>
    </location>
    <ligand>
        <name>Ca(2+)</name>
        <dbReference type="ChEBI" id="CHEBI:29108"/>
        <label>2</label>
    </ligand>
</feature>
<dbReference type="GO" id="GO:0020037">
    <property type="term" value="F:heme binding"/>
    <property type="evidence" value="ECO:0007669"/>
    <property type="project" value="UniProtKB-UniRule"/>
</dbReference>
<comment type="subcellular location">
    <subcellularLocation>
        <location evidence="19">Secreted</location>
    </subcellularLocation>
</comment>
<evidence type="ECO:0000256" key="16">
    <source>
        <dbReference type="PIRSR" id="PIRSR600823-3"/>
    </source>
</evidence>
<proteinExistence type="inferred from homology"/>
<feature type="domain" description="Plant heme peroxidase family profile" evidence="20">
    <location>
        <begin position="33"/>
        <end position="335"/>
    </location>
</feature>
<dbReference type="GO" id="GO:0042744">
    <property type="term" value="P:hydrogen peroxide catabolic process"/>
    <property type="evidence" value="ECO:0007669"/>
    <property type="project" value="UniProtKB-KW"/>
</dbReference>
<feature type="binding site" evidence="15">
    <location>
        <position position="167"/>
    </location>
    <ligand>
        <name>substrate</name>
    </ligand>
</feature>
<evidence type="ECO:0000256" key="12">
    <source>
        <dbReference type="ARBA" id="ARBA00023157"/>
    </source>
</evidence>
<dbReference type="OrthoDB" id="2113341at2759"/>
<evidence type="ECO:0000256" key="7">
    <source>
        <dbReference type="ARBA" id="ARBA00022723"/>
    </source>
</evidence>
<feature type="binding site" evidence="16">
    <location>
        <position position="84"/>
    </location>
    <ligand>
        <name>Ca(2+)</name>
        <dbReference type="ChEBI" id="CHEBI:29108"/>
        <label>1</label>
    </ligand>
</feature>
<accession>A0A6A1WDJ6</accession>
<comment type="function">
    <text evidence="2">Removal of H(2)O(2), oxidation of toxic reductants, biosynthesis and degradation of lignin, suberization, auxin catabolism, response to environmental stresses such as wounding, pathogen attack and oxidative stress. These functions might be dependent on each isozyme/isoform in each plant tissue.</text>
</comment>
<evidence type="ECO:0000256" key="10">
    <source>
        <dbReference type="ARBA" id="ARBA00023002"/>
    </source>
</evidence>
<keyword evidence="5 19" id="KW-0575">Peroxidase</keyword>
<reference evidence="21 22" key="1">
    <citation type="journal article" date="2019" name="Plant Biotechnol. J.">
        <title>The red bayberry genome and genetic basis of sex determination.</title>
        <authorList>
            <person name="Jia H.M."/>
            <person name="Jia H.J."/>
            <person name="Cai Q.L."/>
            <person name="Wang Y."/>
            <person name="Zhao H.B."/>
            <person name="Yang W.F."/>
            <person name="Wang G.Y."/>
            <person name="Li Y.H."/>
            <person name="Zhan D.L."/>
            <person name="Shen Y.T."/>
            <person name="Niu Q.F."/>
            <person name="Chang L."/>
            <person name="Qiu J."/>
            <person name="Zhao L."/>
            <person name="Xie H.B."/>
            <person name="Fu W.Y."/>
            <person name="Jin J."/>
            <person name="Li X.W."/>
            <person name="Jiao Y."/>
            <person name="Zhou C.C."/>
            <person name="Tu T."/>
            <person name="Chai C.Y."/>
            <person name="Gao J.L."/>
            <person name="Fan L.J."/>
            <person name="van de Weg E."/>
            <person name="Wang J.Y."/>
            <person name="Gao Z.S."/>
        </authorList>
    </citation>
    <scope>NUCLEOTIDE SEQUENCE [LARGE SCALE GENOMIC DNA]</scope>
    <source>
        <tissue evidence="21">Leaves</tissue>
    </source>
</reference>
<evidence type="ECO:0000256" key="2">
    <source>
        <dbReference type="ARBA" id="ARBA00002322"/>
    </source>
</evidence>
<feature type="binding site" evidence="16">
    <location>
        <position position="75"/>
    </location>
    <ligand>
        <name>Ca(2+)</name>
        <dbReference type="ChEBI" id="CHEBI:29108"/>
        <label>1</label>
    </ligand>
</feature>
<dbReference type="InterPro" id="IPR019794">
    <property type="entry name" value="Peroxidases_AS"/>
</dbReference>
<evidence type="ECO:0000313" key="21">
    <source>
        <dbReference type="EMBL" id="KAB1220920.1"/>
    </source>
</evidence>
<dbReference type="PROSITE" id="PS50873">
    <property type="entry name" value="PEROXIDASE_4"/>
    <property type="match status" value="1"/>
</dbReference>
<keyword evidence="13 19" id="KW-0376">Hydrogen peroxide</keyword>
<comment type="cofactor">
    <cofactor evidence="16 19">
        <name>heme b</name>
        <dbReference type="ChEBI" id="CHEBI:60344"/>
    </cofactor>
    <text evidence="16 19">Binds 1 heme b (iron(II)-protoporphyrin IX) group per subunit.</text>
</comment>
<evidence type="ECO:0000256" key="1">
    <source>
        <dbReference type="ARBA" id="ARBA00000189"/>
    </source>
</evidence>
<keyword evidence="10 19" id="KW-0560">Oxidoreductase</keyword>
<feature type="disulfide bond" evidence="18">
    <location>
        <begin position="126"/>
        <end position="331"/>
    </location>
</feature>
<keyword evidence="12 18" id="KW-1015">Disulfide bond</keyword>